<accession>A0A4C9H9G6</accession>
<dbReference type="Proteomes" id="UP000303027">
    <property type="component" value="Unassembled WGS sequence"/>
</dbReference>
<gene>
    <name evidence="1" type="ORF">BvCmsKKP061_03956</name>
</gene>
<proteinExistence type="predicted"/>
<comment type="caution">
    <text evidence="1">The sequence shown here is derived from an EMBL/GenBank/DDBJ whole genome shotgun (WGS) entry which is preliminary data.</text>
</comment>
<name>A0A4C9H9G6_ECOLX</name>
<dbReference type="EMBL" id="BFXY01000127">
    <property type="protein sequence ID" value="GDH55300.1"/>
    <property type="molecule type" value="Genomic_DNA"/>
</dbReference>
<protein>
    <submittedName>
        <fullName evidence="1">Uncharacterized protein</fullName>
    </submittedName>
</protein>
<dbReference type="AlphaFoldDB" id="A0A4C9H9G6"/>
<evidence type="ECO:0000313" key="1">
    <source>
        <dbReference type="EMBL" id="GDH55300.1"/>
    </source>
</evidence>
<evidence type="ECO:0000313" key="2">
    <source>
        <dbReference type="Proteomes" id="UP000303027"/>
    </source>
</evidence>
<reference evidence="1 2" key="1">
    <citation type="submission" date="2018-04" db="EMBL/GenBank/DDBJ databases">
        <title>Large scale genomics of bovine and human commensal E. coli to reveal the emerging process of EHEC.</title>
        <authorList>
            <person name="Arimizu Y."/>
            <person name="Ogura Y."/>
        </authorList>
    </citation>
    <scope>NUCLEOTIDE SEQUENCE [LARGE SCALE GENOMIC DNA]</scope>
    <source>
        <strain evidence="1 2">KK-P061</strain>
    </source>
</reference>
<sequence length="40" mass="4082">MTATLPLTAPAAVGVLRIPARVAVAFVKNKAAKAACDMSR</sequence>
<organism evidence="1 2">
    <name type="scientific">Escherichia coli</name>
    <dbReference type="NCBI Taxonomy" id="562"/>
    <lineage>
        <taxon>Bacteria</taxon>
        <taxon>Pseudomonadati</taxon>
        <taxon>Pseudomonadota</taxon>
        <taxon>Gammaproteobacteria</taxon>
        <taxon>Enterobacterales</taxon>
        <taxon>Enterobacteriaceae</taxon>
        <taxon>Escherichia</taxon>
    </lineage>
</organism>